<sequence>MACDGVSHKRVLDFQVWLAKWPKNPTQYSEAYCFYCSSISLLSETVIDFLLMEEADSFLALEDDPTSSEVDPTYQDPEGDILILEAILNSTTVYLKREVLTVIHNMKKNELDFYSDWLTGWRNLSMIGDKDVVFSGHEAFRPSQSCHSGPTGGHMCLLHSKKNLRFRILLVPPSKRMQ</sequence>
<proteinExistence type="predicted"/>
<accession>A0ABQ4XY86</accession>
<evidence type="ECO:0000313" key="2">
    <source>
        <dbReference type="Proteomes" id="UP001151760"/>
    </source>
</evidence>
<reference evidence="1" key="2">
    <citation type="submission" date="2022-01" db="EMBL/GenBank/DDBJ databases">
        <authorList>
            <person name="Yamashiro T."/>
            <person name="Shiraishi A."/>
            <person name="Satake H."/>
            <person name="Nakayama K."/>
        </authorList>
    </citation>
    <scope>NUCLEOTIDE SEQUENCE</scope>
</reference>
<dbReference type="EMBL" id="BQNB010009889">
    <property type="protein sequence ID" value="GJS69811.1"/>
    <property type="molecule type" value="Genomic_DNA"/>
</dbReference>
<evidence type="ECO:0000313" key="1">
    <source>
        <dbReference type="EMBL" id="GJS69811.1"/>
    </source>
</evidence>
<name>A0ABQ4XY86_9ASTR</name>
<gene>
    <name evidence="1" type="ORF">Tco_0702652</name>
</gene>
<organism evidence="1 2">
    <name type="scientific">Tanacetum coccineum</name>
    <dbReference type="NCBI Taxonomy" id="301880"/>
    <lineage>
        <taxon>Eukaryota</taxon>
        <taxon>Viridiplantae</taxon>
        <taxon>Streptophyta</taxon>
        <taxon>Embryophyta</taxon>
        <taxon>Tracheophyta</taxon>
        <taxon>Spermatophyta</taxon>
        <taxon>Magnoliopsida</taxon>
        <taxon>eudicotyledons</taxon>
        <taxon>Gunneridae</taxon>
        <taxon>Pentapetalae</taxon>
        <taxon>asterids</taxon>
        <taxon>campanulids</taxon>
        <taxon>Asterales</taxon>
        <taxon>Asteraceae</taxon>
        <taxon>Asteroideae</taxon>
        <taxon>Anthemideae</taxon>
        <taxon>Anthemidinae</taxon>
        <taxon>Tanacetum</taxon>
    </lineage>
</organism>
<dbReference type="Proteomes" id="UP001151760">
    <property type="component" value="Unassembled WGS sequence"/>
</dbReference>
<protein>
    <submittedName>
        <fullName evidence="1">Uncharacterized protein</fullName>
    </submittedName>
</protein>
<comment type="caution">
    <text evidence="1">The sequence shown here is derived from an EMBL/GenBank/DDBJ whole genome shotgun (WGS) entry which is preliminary data.</text>
</comment>
<keyword evidence="2" id="KW-1185">Reference proteome</keyword>
<reference evidence="1" key="1">
    <citation type="journal article" date="2022" name="Int. J. Mol. Sci.">
        <title>Draft Genome of Tanacetum Coccineum: Genomic Comparison of Closely Related Tanacetum-Family Plants.</title>
        <authorList>
            <person name="Yamashiro T."/>
            <person name="Shiraishi A."/>
            <person name="Nakayama K."/>
            <person name="Satake H."/>
        </authorList>
    </citation>
    <scope>NUCLEOTIDE SEQUENCE</scope>
</reference>